<sequence length="276" mass="29084">MAGTDHTKADLAAALPAGPAIILVEPKLAANVGSVARAMANFALSDLRIVRAPGRTEADDARAFSAGATYILDGARHFHSVEEAAADLTLLLATTARERGQAKPVDPPEAAGRLTAAHIAGGGKAGILFGRERTGLENDEVALAHRVVTFPVNPAYASLNLAQAVLLMGYEWFKAATGGAPAFDMPTRSPAGSVSEIVSLFAHLEGELADAGFFRSPEKRASMIRNLRNMIHRMEPTKQDIQTLHGVVSALVEGRPGPEGRKRTTLKPLQAEEGAE</sequence>
<gene>
    <name evidence="7" type="ORF">EYR15_09725</name>
</gene>
<dbReference type="Proteomes" id="UP000291613">
    <property type="component" value="Unassembled WGS sequence"/>
</dbReference>
<proteinExistence type="inferred from homology"/>
<dbReference type="OrthoDB" id="9806346at2"/>
<dbReference type="Gene3D" id="3.40.1280.10">
    <property type="match status" value="1"/>
</dbReference>
<dbReference type="PANTHER" id="PTHR42786">
    <property type="entry name" value="TRNA/RRNA METHYLTRANSFERASE"/>
    <property type="match status" value="1"/>
</dbReference>
<dbReference type="CDD" id="cd18093">
    <property type="entry name" value="SpoU-like_TrmJ"/>
    <property type="match status" value="1"/>
</dbReference>
<reference evidence="7 8" key="1">
    <citation type="submission" date="2019-02" db="EMBL/GenBank/DDBJ databases">
        <title>Hansschlegelia quercus sp. nov., a novel methylotrophic bacterium from buds of oak (Quercus robur L.).</title>
        <authorList>
            <person name="Agafonova N.V."/>
            <person name="Kaparullina E.N."/>
            <person name="Grouzdev D.S."/>
            <person name="Doronina N.V."/>
        </authorList>
    </citation>
    <scope>NUCLEOTIDE SEQUENCE [LARGE SCALE GENOMIC DNA]</scope>
    <source>
        <strain evidence="7 8">Dub</strain>
    </source>
</reference>
<dbReference type="RefSeq" id="WP_131003354.1">
    <property type="nucleotide sequence ID" value="NZ_JBHSZR010000007.1"/>
</dbReference>
<evidence type="ECO:0000313" key="8">
    <source>
        <dbReference type="Proteomes" id="UP000291613"/>
    </source>
</evidence>
<dbReference type="PANTHER" id="PTHR42786:SF7">
    <property type="entry name" value="TRNA_RRNA METHYLTRANSFERASE SPOU TYPE DOMAIN-CONTAINING PROTEIN"/>
    <property type="match status" value="1"/>
</dbReference>
<dbReference type="InterPro" id="IPR029028">
    <property type="entry name" value="Alpha/beta_knot_MTases"/>
</dbReference>
<dbReference type="EMBL" id="SIUB01000004">
    <property type="protein sequence ID" value="TBN53296.1"/>
    <property type="molecule type" value="Genomic_DNA"/>
</dbReference>
<protein>
    <submittedName>
        <fullName evidence="7">RNA methyltransferase</fullName>
    </submittedName>
</protein>
<keyword evidence="4" id="KW-0949">S-adenosyl-L-methionine</keyword>
<evidence type="ECO:0000256" key="4">
    <source>
        <dbReference type="ARBA" id="ARBA00022691"/>
    </source>
</evidence>
<evidence type="ECO:0000259" key="6">
    <source>
        <dbReference type="Pfam" id="PF00588"/>
    </source>
</evidence>
<evidence type="ECO:0000256" key="3">
    <source>
        <dbReference type="ARBA" id="ARBA00022679"/>
    </source>
</evidence>
<feature type="region of interest" description="Disordered" evidence="5">
    <location>
        <begin position="252"/>
        <end position="276"/>
    </location>
</feature>
<name>A0A4V2JE00_9HYPH</name>
<dbReference type="PIRSF" id="PIRSF004808">
    <property type="entry name" value="LasT"/>
    <property type="match status" value="1"/>
</dbReference>
<comment type="similarity">
    <text evidence="1">Belongs to the class IV-like SAM-binding methyltransferase superfamily. RNA methyltransferase TrmH family.</text>
</comment>
<dbReference type="InterPro" id="IPR001537">
    <property type="entry name" value="SpoU_MeTrfase"/>
</dbReference>
<evidence type="ECO:0000256" key="2">
    <source>
        <dbReference type="ARBA" id="ARBA00022603"/>
    </source>
</evidence>
<evidence type="ECO:0000256" key="5">
    <source>
        <dbReference type="SAM" id="MobiDB-lite"/>
    </source>
</evidence>
<dbReference type="Pfam" id="PF00588">
    <property type="entry name" value="SpoU_methylase"/>
    <property type="match status" value="1"/>
</dbReference>
<evidence type="ECO:0000313" key="7">
    <source>
        <dbReference type="EMBL" id="TBN53296.1"/>
    </source>
</evidence>
<dbReference type="AlphaFoldDB" id="A0A4V2JE00"/>
<dbReference type="GO" id="GO:0002128">
    <property type="term" value="P:tRNA nucleoside ribose methylation"/>
    <property type="evidence" value="ECO:0007669"/>
    <property type="project" value="TreeGrafter"/>
</dbReference>
<dbReference type="SUPFAM" id="SSF75217">
    <property type="entry name" value="alpha/beta knot"/>
    <property type="match status" value="1"/>
</dbReference>
<accession>A0A4V2JE00</accession>
<evidence type="ECO:0000256" key="1">
    <source>
        <dbReference type="ARBA" id="ARBA00007228"/>
    </source>
</evidence>
<feature type="domain" description="tRNA/rRNA methyltransferase SpoU type" evidence="6">
    <location>
        <begin position="20"/>
        <end position="170"/>
    </location>
</feature>
<keyword evidence="8" id="KW-1185">Reference proteome</keyword>
<keyword evidence="3 7" id="KW-0808">Transferase</keyword>
<organism evidence="7 8">
    <name type="scientific">Hansschlegelia quercus</name>
    <dbReference type="NCBI Taxonomy" id="2528245"/>
    <lineage>
        <taxon>Bacteria</taxon>
        <taxon>Pseudomonadati</taxon>
        <taxon>Pseudomonadota</taxon>
        <taxon>Alphaproteobacteria</taxon>
        <taxon>Hyphomicrobiales</taxon>
        <taxon>Methylopilaceae</taxon>
        <taxon>Hansschlegelia</taxon>
    </lineage>
</organism>
<dbReference type="GO" id="GO:0003723">
    <property type="term" value="F:RNA binding"/>
    <property type="evidence" value="ECO:0007669"/>
    <property type="project" value="InterPro"/>
</dbReference>
<dbReference type="Gene3D" id="1.10.8.590">
    <property type="match status" value="1"/>
</dbReference>
<dbReference type="InterPro" id="IPR029026">
    <property type="entry name" value="tRNA_m1G_MTases_N"/>
</dbReference>
<dbReference type="InterPro" id="IPR004384">
    <property type="entry name" value="RNA_MeTrfase_TrmJ/LasT"/>
</dbReference>
<keyword evidence="2 7" id="KW-0489">Methyltransferase</keyword>
<dbReference type="GO" id="GO:0008173">
    <property type="term" value="F:RNA methyltransferase activity"/>
    <property type="evidence" value="ECO:0007669"/>
    <property type="project" value="InterPro"/>
</dbReference>
<dbReference type="GO" id="GO:0005829">
    <property type="term" value="C:cytosol"/>
    <property type="evidence" value="ECO:0007669"/>
    <property type="project" value="TreeGrafter"/>
</dbReference>
<comment type="caution">
    <text evidence="7">The sequence shown here is derived from an EMBL/GenBank/DDBJ whole genome shotgun (WGS) entry which is preliminary data.</text>
</comment>